<dbReference type="AlphaFoldDB" id="A0A7W4XYX9"/>
<gene>
    <name evidence="1" type="ORF">FHR75_003853</name>
</gene>
<dbReference type="RefSeq" id="WP_183392647.1">
    <property type="nucleotide sequence ID" value="NZ_JACHVY010000004.1"/>
</dbReference>
<name>A0A7W4XYX9_KINRA</name>
<organism evidence="1 2">
    <name type="scientific">Kineococcus radiotolerans</name>
    <dbReference type="NCBI Taxonomy" id="131568"/>
    <lineage>
        <taxon>Bacteria</taxon>
        <taxon>Bacillati</taxon>
        <taxon>Actinomycetota</taxon>
        <taxon>Actinomycetes</taxon>
        <taxon>Kineosporiales</taxon>
        <taxon>Kineosporiaceae</taxon>
        <taxon>Kineococcus</taxon>
    </lineage>
</organism>
<evidence type="ECO:0000313" key="1">
    <source>
        <dbReference type="EMBL" id="MBB2903017.1"/>
    </source>
</evidence>
<dbReference type="EMBL" id="JACHVY010000004">
    <property type="protein sequence ID" value="MBB2903017.1"/>
    <property type="molecule type" value="Genomic_DNA"/>
</dbReference>
<reference evidence="1 2" key="2">
    <citation type="submission" date="2020-08" db="EMBL/GenBank/DDBJ databases">
        <authorList>
            <person name="Partida-Martinez L."/>
            <person name="Huntemann M."/>
            <person name="Clum A."/>
            <person name="Wang J."/>
            <person name="Palaniappan K."/>
            <person name="Ritter S."/>
            <person name="Chen I.-M."/>
            <person name="Stamatis D."/>
            <person name="Reddy T."/>
            <person name="O'Malley R."/>
            <person name="Daum C."/>
            <person name="Shapiro N."/>
            <person name="Ivanova N."/>
            <person name="Kyrpides N."/>
            <person name="Woyke T."/>
        </authorList>
    </citation>
    <scope>NUCLEOTIDE SEQUENCE [LARGE SCALE GENOMIC DNA]</scope>
    <source>
        <strain evidence="1 2">AS2.23</strain>
    </source>
</reference>
<proteinExistence type="predicted"/>
<evidence type="ECO:0000313" key="2">
    <source>
        <dbReference type="Proteomes" id="UP000533269"/>
    </source>
</evidence>
<dbReference type="Proteomes" id="UP000533269">
    <property type="component" value="Unassembled WGS sequence"/>
</dbReference>
<accession>A0A7W4XYX9</accession>
<reference evidence="1 2" key="1">
    <citation type="submission" date="2020-08" db="EMBL/GenBank/DDBJ databases">
        <title>The Agave Microbiome: Exploring the role of microbial communities in plant adaptations to desert environments.</title>
        <authorList>
            <person name="Partida-Martinez L.P."/>
        </authorList>
    </citation>
    <scope>NUCLEOTIDE SEQUENCE [LARGE SCALE GENOMIC DNA]</scope>
    <source>
        <strain evidence="1 2">AS2.23</strain>
    </source>
</reference>
<protein>
    <submittedName>
        <fullName evidence="1">Uncharacterized protein</fullName>
    </submittedName>
</protein>
<comment type="caution">
    <text evidence="1">The sequence shown here is derived from an EMBL/GenBank/DDBJ whole genome shotgun (WGS) entry which is preliminary data.</text>
</comment>
<sequence length="101" mass="10250">MPIMDSGSLQVSGQWFHEGCDDTGVGGVGCAGPITTSQSPMEDVDLILRQGETSWTLGTADAAGHGEHYAIGWEVRLPEDVAPGPAVLSAAGAEVSVQVGG</sequence>